<evidence type="ECO:0000256" key="1">
    <source>
        <dbReference type="SAM" id="MobiDB-lite"/>
    </source>
</evidence>
<feature type="compositionally biased region" description="Basic residues" evidence="1">
    <location>
        <begin position="246"/>
        <end position="257"/>
    </location>
</feature>
<feature type="region of interest" description="Disordered" evidence="1">
    <location>
        <begin position="1"/>
        <end position="31"/>
    </location>
</feature>
<proteinExistence type="predicted"/>
<feature type="region of interest" description="Disordered" evidence="1">
    <location>
        <begin position="98"/>
        <end position="142"/>
    </location>
</feature>
<reference evidence="2" key="1">
    <citation type="submission" date="2020-05" db="EMBL/GenBank/DDBJ databases">
        <authorList>
            <person name="Chiriac C."/>
            <person name="Salcher M."/>
            <person name="Ghai R."/>
            <person name="Kavagutti S V."/>
        </authorList>
    </citation>
    <scope>NUCLEOTIDE SEQUENCE</scope>
</reference>
<feature type="compositionally biased region" description="Gly residues" evidence="1">
    <location>
        <begin position="131"/>
        <end position="141"/>
    </location>
</feature>
<feature type="compositionally biased region" description="Basic and acidic residues" evidence="1">
    <location>
        <begin position="1"/>
        <end position="10"/>
    </location>
</feature>
<organism evidence="2">
    <name type="scientific">freshwater metagenome</name>
    <dbReference type="NCBI Taxonomy" id="449393"/>
    <lineage>
        <taxon>unclassified sequences</taxon>
        <taxon>metagenomes</taxon>
        <taxon>ecological metagenomes</taxon>
    </lineage>
</organism>
<feature type="compositionally biased region" description="Gly residues" evidence="1">
    <location>
        <begin position="258"/>
        <end position="270"/>
    </location>
</feature>
<evidence type="ECO:0000313" key="2">
    <source>
        <dbReference type="EMBL" id="CAB4926952.1"/>
    </source>
</evidence>
<dbReference type="AlphaFoldDB" id="A0A6J7I8K0"/>
<sequence length="328" mass="35005">MGHDRQRRCLDVGTASGPDRRSDRPQAVGTAGRVRRHVEHQVLARAAGPADLRRDVVPQGVRVRAVLRRADPAGRALHGREADRAVALLVPERRHHTVDRAQHGSDRHAVGARPGGQDEDSGHRVGRCRPGRGGGRVGGGCVHDRGGLDLDRGLEALRGGRLVHDLVTDGHGQGGADRDVGQGLGGHPDGLALGRLDPAQRRVVVVPLGVLLRVLLRGGVRPGLDELTDHGVTAGRVLRRGDGGRGRRRLGGGRGRGHGWLGGRRQGGGLRAARRFGDGRTARDLRVRRDRGRSRLGSGCRDEGREHRQGCGEHRAAQRAATSSVGHE</sequence>
<feature type="compositionally biased region" description="Basic and acidic residues" evidence="1">
    <location>
        <begin position="98"/>
        <end position="109"/>
    </location>
</feature>
<gene>
    <name evidence="2" type="ORF">UFOPK3609_01723</name>
</gene>
<name>A0A6J7I8K0_9ZZZZ</name>
<feature type="region of interest" description="Disordered" evidence="1">
    <location>
        <begin position="289"/>
        <end position="328"/>
    </location>
</feature>
<feature type="region of interest" description="Disordered" evidence="1">
    <location>
        <begin position="236"/>
        <end position="277"/>
    </location>
</feature>
<protein>
    <submittedName>
        <fullName evidence="2">Unannotated protein</fullName>
    </submittedName>
</protein>
<accession>A0A6J7I8K0</accession>
<dbReference type="EMBL" id="CAFBMQ010000311">
    <property type="protein sequence ID" value="CAB4926952.1"/>
    <property type="molecule type" value="Genomic_DNA"/>
</dbReference>
<feature type="compositionally biased region" description="Basic and acidic residues" evidence="1">
    <location>
        <begin position="300"/>
        <end position="316"/>
    </location>
</feature>